<accession>A0A8J4M275</accession>
<evidence type="ECO:0000256" key="5">
    <source>
        <dbReference type="ARBA" id="ARBA00023136"/>
    </source>
</evidence>
<sequence length="161" mass="18359">MSSFSYFVNFVWVLFVLLVIIGCIVVLIKFLSQKNRAWQSTQGMDLLAVITVAPGKSVQLIEVGHSLYLIGVGEDIRLMQKIDSVEEIAAIKARLMYEKERQPFQLSNLLRRRSSPTSGEQHGSPSSPNASFEELFAKQMSQVSDRNRRIEQLLQEDRRND</sequence>
<evidence type="ECO:0000256" key="3">
    <source>
        <dbReference type="ARBA" id="ARBA00022692"/>
    </source>
</evidence>
<gene>
    <name evidence="8" type="ORF">XYCOK13_14560</name>
</gene>
<comment type="subcellular location">
    <subcellularLocation>
        <location evidence="1">Cell membrane</location>
    </subcellularLocation>
</comment>
<dbReference type="GO" id="GO:0044781">
    <property type="term" value="P:bacterial-type flagellum organization"/>
    <property type="evidence" value="ECO:0007669"/>
    <property type="project" value="InterPro"/>
</dbReference>
<evidence type="ECO:0000256" key="2">
    <source>
        <dbReference type="ARBA" id="ARBA00022475"/>
    </source>
</evidence>
<dbReference type="InterPro" id="IPR022781">
    <property type="entry name" value="Flagellar_biosynth_FliO"/>
</dbReference>
<keyword evidence="9" id="KW-1185">Reference proteome</keyword>
<evidence type="ECO:0000256" key="4">
    <source>
        <dbReference type="ARBA" id="ARBA00022989"/>
    </source>
</evidence>
<dbReference type="Proteomes" id="UP000677918">
    <property type="component" value="Unassembled WGS sequence"/>
</dbReference>
<evidence type="ECO:0000256" key="1">
    <source>
        <dbReference type="ARBA" id="ARBA00004236"/>
    </source>
</evidence>
<dbReference type="GO" id="GO:0016020">
    <property type="term" value="C:membrane"/>
    <property type="evidence" value="ECO:0007669"/>
    <property type="project" value="InterPro"/>
</dbReference>
<feature type="region of interest" description="Disordered" evidence="6">
    <location>
        <begin position="112"/>
        <end position="161"/>
    </location>
</feature>
<keyword evidence="5 7" id="KW-0472">Membrane</keyword>
<dbReference type="EMBL" id="BOVK01000016">
    <property type="protein sequence ID" value="GIQ68632.1"/>
    <property type="molecule type" value="Genomic_DNA"/>
</dbReference>
<feature type="compositionally biased region" description="Basic and acidic residues" evidence="6">
    <location>
        <begin position="145"/>
        <end position="161"/>
    </location>
</feature>
<comment type="caution">
    <text evidence="8">The sequence shown here is derived from an EMBL/GenBank/DDBJ whole genome shotgun (WGS) entry which is preliminary data.</text>
</comment>
<dbReference type="Pfam" id="PF04347">
    <property type="entry name" value="FliO"/>
    <property type="match status" value="1"/>
</dbReference>
<proteinExistence type="predicted"/>
<feature type="compositionally biased region" description="Polar residues" evidence="6">
    <location>
        <begin position="115"/>
        <end position="130"/>
    </location>
</feature>
<keyword evidence="2" id="KW-1003">Cell membrane</keyword>
<evidence type="ECO:0000256" key="7">
    <source>
        <dbReference type="SAM" id="Phobius"/>
    </source>
</evidence>
<evidence type="ECO:0000256" key="6">
    <source>
        <dbReference type="SAM" id="MobiDB-lite"/>
    </source>
</evidence>
<dbReference type="AlphaFoldDB" id="A0A8J4M275"/>
<organism evidence="8 9">
    <name type="scientific">Xylanibacillus composti</name>
    <dbReference type="NCBI Taxonomy" id="1572762"/>
    <lineage>
        <taxon>Bacteria</taxon>
        <taxon>Bacillati</taxon>
        <taxon>Bacillota</taxon>
        <taxon>Bacilli</taxon>
        <taxon>Bacillales</taxon>
        <taxon>Paenibacillaceae</taxon>
        <taxon>Xylanibacillus</taxon>
    </lineage>
</organism>
<keyword evidence="4 7" id="KW-1133">Transmembrane helix</keyword>
<reference evidence="8" key="1">
    <citation type="submission" date="2021-04" db="EMBL/GenBank/DDBJ databases">
        <title>Draft genome sequence of Xylanibacillus composti strain K13.</title>
        <authorList>
            <person name="Uke A."/>
            <person name="Chhe C."/>
            <person name="Baramee S."/>
            <person name="Kosugi A."/>
        </authorList>
    </citation>
    <scope>NUCLEOTIDE SEQUENCE</scope>
    <source>
        <strain evidence="8">K13</strain>
    </source>
</reference>
<protein>
    <recommendedName>
        <fullName evidence="10">Flagellar protein</fullName>
    </recommendedName>
</protein>
<keyword evidence="3 7" id="KW-0812">Transmembrane</keyword>
<evidence type="ECO:0000313" key="9">
    <source>
        <dbReference type="Proteomes" id="UP000677918"/>
    </source>
</evidence>
<evidence type="ECO:0008006" key="10">
    <source>
        <dbReference type="Google" id="ProtNLM"/>
    </source>
</evidence>
<dbReference type="RefSeq" id="WP_213411232.1">
    <property type="nucleotide sequence ID" value="NZ_BOVK01000016.1"/>
</dbReference>
<name>A0A8J4M275_9BACL</name>
<feature type="transmembrane region" description="Helical" evidence="7">
    <location>
        <begin position="6"/>
        <end position="28"/>
    </location>
</feature>
<evidence type="ECO:0000313" key="8">
    <source>
        <dbReference type="EMBL" id="GIQ68632.1"/>
    </source>
</evidence>